<evidence type="ECO:0000313" key="5">
    <source>
        <dbReference type="Proteomes" id="UP000295793"/>
    </source>
</evidence>
<dbReference type="Gene3D" id="3.40.50.12780">
    <property type="entry name" value="N-terminal domain of ligase-like"/>
    <property type="match status" value="1"/>
</dbReference>
<dbReference type="PANTHER" id="PTHR43272">
    <property type="entry name" value="LONG-CHAIN-FATTY-ACID--COA LIGASE"/>
    <property type="match status" value="1"/>
</dbReference>
<dbReference type="Proteomes" id="UP000295793">
    <property type="component" value="Unassembled WGS sequence"/>
</dbReference>
<dbReference type="SUPFAM" id="SSF56801">
    <property type="entry name" value="Acetyl-CoA synthetase-like"/>
    <property type="match status" value="1"/>
</dbReference>
<protein>
    <submittedName>
        <fullName evidence="4">Long-chain acyl-CoA synthetase</fullName>
    </submittedName>
</protein>
<dbReference type="GO" id="GO:0005524">
    <property type="term" value="F:ATP binding"/>
    <property type="evidence" value="ECO:0007669"/>
    <property type="project" value="UniProtKB-KW"/>
</dbReference>
<dbReference type="Pfam" id="PF00501">
    <property type="entry name" value="AMP-binding"/>
    <property type="match status" value="1"/>
</dbReference>
<dbReference type="OrthoDB" id="9803968at2"/>
<dbReference type="GO" id="GO:0004467">
    <property type="term" value="F:long-chain fatty acid-CoA ligase activity"/>
    <property type="evidence" value="ECO:0007669"/>
    <property type="project" value="TreeGrafter"/>
</dbReference>
<evidence type="ECO:0000256" key="1">
    <source>
        <dbReference type="ARBA" id="ARBA00022741"/>
    </source>
</evidence>
<reference evidence="4 5" key="1">
    <citation type="submission" date="2019-03" db="EMBL/GenBank/DDBJ databases">
        <title>Genomic Encyclopedia of Archaeal and Bacterial Type Strains, Phase II (KMG-II): from individual species to whole genera.</title>
        <authorList>
            <person name="Goeker M."/>
        </authorList>
    </citation>
    <scope>NUCLEOTIDE SEQUENCE [LARGE SCALE GENOMIC DNA]</scope>
    <source>
        <strain evidence="4 5">DSM 15388</strain>
    </source>
</reference>
<dbReference type="InterPro" id="IPR020845">
    <property type="entry name" value="AMP-binding_CS"/>
</dbReference>
<keyword evidence="2" id="KW-0067">ATP-binding</keyword>
<proteinExistence type="predicted"/>
<dbReference type="CDD" id="cd05907">
    <property type="entry name" value="VL_LC_FACS_like"/>
    <property type="match status" value="1"/>
</dbReference>
<name>A0A4R3I579_9GAMM</name>
<accession>A0A4R3I579</accession>
<comment type="caution">
    <text evidence="4">The sequence shown here is derived from an EMBL/GenBank/DDBJ whole genome shotgun (WGS) entry which is preliminary data.</text>
</comment>
<dbReference type="GO" id="GO:0016020">
    <property type="term" value="C:membrane"/>
    <property type="evidence" value="ECO:0007669"/>
    <property type="project" value="TreeGrafter"/>
</dbReference>
<dbReference type="AlphaFoldDB" id="A0A4R3I579"/>
<keyword evidence="1" id="KW-0547">Nucleotide-binding</keyword>
<keyword evidence="5" id="KW-1185">Reference proteome</keyword>
<dbReference type="InterPro" id="IPR042099">
    <property type="entry name" value="ANL_N_sf"/>
</dbReference>
<evidence type="ECO:0000313" key="4">
    <source>
        <dbReference type="EMBL" id="TCS41112.1"/>
    </source>
</evidence>
<gene>
    <name evidence="4" type="ORF">BCF53_107126</name>
</gene>
<dbReference type="InterPro" id="IPR000873">
    <property type="entry name" value="AMP-dep_synth/lig_dom"/>
</dbReference>
<evidence type="ECO:0000256" key="2">
    <source>
        <dbReference type="ARBA" id="ARBA00022840"/>
    </source>
</evidence>
<dbReference type="PROSITE" id="PS00455">
    <property type="entry name" value="AMP_BINDING"/>
    <property type="match status" value="1"/>
</dbReference>
<evidence type="ECO:0000259" key="3">
    <source>
        <dbReference type="Pfam" id="PF00501"/>
    </source>
</evidence>
<feature type="domain" description="AMP-dependent synthetase/ligase" evidence="3">
    <location>
        <begin position="8"/>
        <end position="411"/>
    </location>
</feature>
<organism evidence="4 5">
    <name type="scientific">Reinekea marinisedimentorum</name>
    <dbReference type="NCBI Taxonomy" id="230495"/>
    <lineage>
        <taxon>Bacteria</taxon>
        <taxon>Pseudomonadati</taxon>
        <taxon>Pseudomonadota</taxon>
        <taxon>Gammaproteobacteria</taxon>
        <taxon>Oceanospirillales</taxon>
        <taxon>Saccharospirillaceae</taxon>
        <taxon>Reinekea</taxon>
    </lineage>
</organism>
<sequence>MPYISQMQHHAATYPSALALSEKQQGHWHHLSWTEAWQQVTQIAARLNSLGISRGERIAIFANNCVDWTLVDLAAMYLGVVTVPLYATASPGQIQYILQHAKVRLAFCGEEQSHTLASVTDELPDLTGTVLIGQHSLSSLPDNHLQHWVGTNLPAPEPYLATESDLLTIVYTSGTTGTPKGVMLTHGNLMATVQSHLQALDFSRGDRSLAALPLSHIFERGWSLIALYAGGHNHYVDDVKQMASLLPEVKPHVVCAVPRMLEKIHSGIFSKAKKKGFLAHFMVNWADVRVQRNTAQQLAGKELNGYQRRMQALATKLVGSKIRNALGGEVRFMPCGGGSLDAGIHSFFAGLGINVKVGYGLTETFGTVSLMPDVGYLPGSMGQQLPNVETRIDPKTQEILVKSPGMTHGYYLDEAATSELLVDGWLRTGDAGNKDAQGNLIFQERIKDLMKTANGKYIAPQQVEGILAREALFEQVAVIADARKFVSALIVPAWEALEDYAQSINLSYENRLELIRNSKVLEYVEHCLQEVQGELAMFEQVKKFTLLPQEFSIEQGEITPTMKLRRNVIAQRFAQEIEAMYS</sequence>
<dbReference type="EMBL" id="SLZR01000007">
    <property type="protein sequence ID" value="TCS41112.1"/>
    <property type="molecule type" value="Genomic_DNA"/>
</dbReference>
<dbReference type="RefSeq" id="WP_132701552.1">
    <property type="nucleotide sequence ID" value="NZ_SLZR01000007.1"/>
</dbReference>
<dbReference type="Pfam" id="PF23562">
    <property type="entry name" value="AMP-binding_C_3"/>
    <property type="match status" value="1"/>
</dbReference>
<dbReference type="PANTHER" id="PTHR43272:SF33">
    <property type="entry name" value="AMP-BINDING DOMAIN-CONTAINING PROTEIN-RELATED"/>
    <property type="match status" value="1"/>
</dbReference>